<dbReference type="EMBL" id="BNJK01000002">
    <property type="protein sequence ID" value="GHO99671.1"/>
    <property type="molecule type" value="Genomic_DNA"/>
</dbReference>
<reference evidence="2" key="1">
    <citation type="submission" date="2020-10" db="EMBL/GenBank/DDBJ databases">
        <title>Taxonomic study of unclassified bacteria belonging to the class Ktedonobacteria.</title>
        <authorList>
            <person name="Yabe S."/>
            <person name="Wang C.M."/>
            <person name="Zheng Y."/>
            <person name="Sakai Y."/>
            <person name="Cavaletti L."/>
            <person name="Monciardini P."/>
            <person name="Donadio S."/>
        </authorList>
    </citation>
    <scope>NUCLEOTIDE SEQUENCE</scope>
    <source>
        <strain evidence="2">ID150040</strain>
    </source>
</reference>
<accession>A0A8J3IRY4</accession>
<evidence type="ECO:0000259" key="1">
    <source>
        <dbReference type="SMART" id="SM00530"/>
    </source>
</evidence>
<dbReference type="AlphaFoldDB" id="A0A8J3IRY4"/>
<dbReference type="InterPro" id="IPR041413">
    <property type="entry name" value="MLTR_LBD"/>
</dbReference>
<feature type="domain" description="HTH cro/C1-type" evidence="1">
    <location>
        <begin position="13"/>
        <end position="85"/>
    </location>
</feature>
<comment type="caution">
    <text evidence="2">The sequence shown here is derived from an EMBL/GenBank/DDBJ whole genome shotgun (WGS) entry which is preliminary data.</text>
</comment>
<dbReference type="GO" id="GO:0003677">
    <property type="term" value="F:DNA binding"/>
    <property type="evidence" value="ECO:0007669"/>
    <property type="project" value="InterPro"/>
</dbReference>
<dbReference type="SMART" id="SM00530">
    <property type="entry name" value="HTH_XRE"/>
    <property type="match status" value="1"/>
</dbReference>
<sequence>MNGQERRAELAQFLRTRRERISPGQVGLPASRRRRTPGLRREELAQLAGVGATWYTWLEQGRAITASEQMLESLARALQLDADERTYLFVLARQQVPADPLPLTTSIDPALQLILDTMGIYPALILNTHWDILAWNQAACQVLTDFNIMTFRQRHVLWMLFTDQRYRSMLVDWEEDTQRFLALFRASTQRLIGEPWLTELIHDLQEASPEFREWWSHHDVRNVQSGHKRLQHPLAGELTLQAKTFQIADQPDLHMVVYTPVPDTMTATRLQNLGIWNLAHLREG</sequence>
<dbReference type="PANTHER" id="PTHR35010">
    <property type="entry name" value="BLL4672 PROTEIN-RELATED"/>
    <property type="match status" value="1"/>
</dbReference>
<gene>
    <name evidence="2" type="ORF">KSF_097190</name>
</gene>
<dbReference type="InterPro" id="IPR001387">
    <property type="entry name" value="Cro/C1-type_HTH"/>
</dbReference>
<dbReference type="Pfam" id="PF17765">
    <property type="entry name" value="MLTR_LBD"/>
    <property type="match status" value="1"/>
</dbReference>
<dbReference type="Gene3D" id="3.30.450.180">
    <property type="match status" value="1"/>
</dbReference>
<keyword evidence="3" id="KW-1185">Reference proteome</keyword>
<organism evidence="2 3">
    <name type="scientific">Reticulibacter mediterranei</name>
    <dbReference type="NCBI Taxonomy" id="2778369"/>
    <lineage>
        <taxon>Bacteria</taxon>
        <taxon>Bacillati</taxon>
        <taxon>Chloroflexota</taxon>
        <taxon>Ktedonobacteria</taxon>
        <taxon>Ktedonobacterales</taxon>
        <taxon>Reticulibacteraceae</taxon>
        <taxon>Reticulibacter</taxon>
    </lineage>
</organism>
<dbReference type="Pfam" id="PF13560">
    <property type="entry name" value="HTH_31"/>
    <property type="match status" value="1"/>
</dbReference>
<dbReference type="Proteomes" id="UP000597444">
    <property type="component" value="Unassembled WGS sequence"/>
</dbReference>
<dbReference type="RefSeq" id="WP_220210304.1">
    <property type="nucleotide sequence ID" value="NZ_BNJK01000002.1"/>
</dbReference>
<dbReference type="Gene3D" id="1.10.260.40">
    <property type="entry name" value="lambda repressor-like DNA-binding domains"/>
    <property type="match status" value="1"/>
</dbReference>
<name>A0A8J3IRY4_9CHLR</name>
<protein>
    <submittedName>
        <fullName evidence="2">Transcriptional regulator</fullName>
    </submittedName>
</protein>
<dbReference type="InterPro" id="IPR010982">
    <property type="entry name" value="Lambda_DNA-bd_dom_sf"/>
</dbReference>
<proteinExistence type="predicted"/>
<evidence type="ECO:0000313" key="3">
    <source>
        <dbReference type="Proteomes" id="UP000597444"/>
    </source>
</evidence>
<dbReference type="CDD" id="cd00093">
    <property type="entry name" value="HTH_XRE"/>
    <property type="match status" value="1"/>
</dbReference>
<dbReference type="SUPFAM" id="SSF47413">
    <property type="entry name" value="lambda repressor-like DNA-binding domains"/>
    <property type="match status" value="1"/>
</dbReference>
<evidence type="ECO:0000313" key="2">
    <source>
        <dbReference type="EMBL" id="GHO99671.1"/>
    </source>
</evidence>